<organism evidence="1 2">
    <name type="scientific">Caerostris extrusa</name>
    <name type="common">Bark spider</name>
    <name type="synonym">Caerostris bankana</name>
    <dbReference type="NCBI Taxonomy" id="172846"/>
    <lineage>
        <taxon>Eukaryota</taxon>
        <taxon>Metazoa</taxon>
        <taxon>Ecdysozoa</taxon>
        <taxon>Arthropoda</taxon>
        <taxon>Chelicerata</taxon>
        <taxon>Arachnida</taxon>
        <taxon>Araneae</taxon>
        <taxon>Araneomorphae</taxon>
        <taxon>Entelegynae</taxon>
        <taxon>Araneoidea</taxon>
        <taxon>Araneidae</taxon>
        <taxon>Caerostris</taxon>
    </lineage>
</organism>
<sequence>MLYLRISVDIKKKDMVTRNATPVTAFLTHQVPACMSCDTPGHLASWKRCSNFPSRSIAATIFVTVLTDILTQVESNLNKPQARSLNFFKILFVIKEFV</sequence>
<dbReference type="AlphaFoldDB" id="A0AAV4Y0J7"/>
<protein>
    <submittedName>
        <fullName evidence="1">Uncharacterized protein</fullName>
    </submittedName>
</protein>
<keyword evidence="2" id="KW-1185">Reference proteome</keyword>
<comment type="caution">
    <text evidence="1">The sequence shown here is derived from an EMBL/GenBank/DDBJ whole genome shotgun (WGS) entry which is preliminary data.</text>
</comment>
<reference evidence="1 2" key="1">
    <citation type="submission" date="2021-06" db="EMBL/GenBank/DDBJ databases">
        <title>Caerostris extrusa draft genome.</title>
        <authorList>
            <person name="Kono N."/>
            <person name="Arakawa K."/>
        </authorList>
    </citation>
    <scope>NUCLEOTIDE SEQUENCE [LARGE SCALE GENOMIC DNA]</scope>
</reference>
<evidence type="ECO:0000313" key="2">
    <source>
        <dbReference type="Proteomes" id="UP001054945"/>
    </source>
</evidence>
<gene>
    <name evidence="1" type="ORF">CEXT_345251</name>
</gene>
<evidence type="ECO:0000313" key="1">
    <source>
        <dbReference type="EMBL" id="GIZ00044.1"/>
    </source>
</evidence>
<dbReference type="Proteomes" id="UP001054945">
    <property type="component" value="Unassembled WGS sequence"/>
</dbReference>
<proteinExistence type="predicted"/>
<dbReference type="EMBL" id="BPLR01001108">
    <property type="protein sequence ID" value="GIZ00044.1"/>
    <property type="molecule type" value="Genomic_DNA"/>
</dbReference>
<accession>A0AAV4Y0J7</accession>
<name>A0AAV4Y0J7_CAEEX</name>